<dbReference type="SUPFAM" id="SSF53187">
    <property type="entry name" value="Zn-dependent exopeptidases"/>
    <property type="match status" value="1"/>
</dbReference>
<accession>A0ABV8SIX6</accession>
<keyword evidence="7" id="KW-0170">Cobalt</keyword>
<dbReference type="Gene3D" id="3.30.70.360">
    <property type="match status" value="1"/>
</dbReference>
<evidence type="ECO:0000256" key="5">
    <source>
        <dbReference type="ARBA" id="ARBA00022801"/>
    </source>
</evidence>
<evidence type="ECO:0000256" key="4">
    <source>
        <dbReference type="ARBA" id="ARBA00022723"/>
    </source>
</evidence>
<reference evidence="10" key="1">
    <citation type="journal article" date="2019" name="Int. J. Syst. Evol. Microbiol.">
        <title>The Global Catalogue of Microorganisms (GCM) 10K type strain sequencing project: providing services to taxonomists for standard genome sequencing and annotation.</title>
        <authorList>
            <consortium name="The Broad Institute Genomics Platform"/>
            <consortium name="The Broad Institute Genome Sequencing Center for Infectious Disease"/>
            <person name="Wu L."/>
            <person name="Ma J."/>
        </authorList>
    </citation>
    <scope>NUCLEOTIDE SEQUENCE [LARGE SCALE GENOMIC DNA]</scope>
    <source>
        <strain evidence="10">CGMCC 4.1641</strain>
    </source>
</reference>
<protein>
    <submittedName>
        <fullName evidence="9">M20 family metallopeptidase</fullName>
    </submittedName>
</protein>
<gene>
    <name evidence="9" type="ORF">ACFO1S_24465</name>
</gene>
<dbReference type="InterPro" id="IPR050072">
    <property type="entry name" value="Peptidase_M20A"/>
</dbReference>
<dbReference type="InterPro" id="IPR010182">
    <property type="entry name" value="ArgE/DapE"/>
</dbReference>
<evidence type="ECO:0000256" key="6">
    <source>
        <dbReference type="ARBA" id="ARBA00022833"/>
    </source>
</evidence>
<comment type="similarity">
    <text evidence="3">Belongs to the peptidase M20A family.</text>
</comment>
<keyword evidence="4" id="KW-0479">Metal-binding</keyword>
<dbReference type="InterPro" id="IPR011650">
    <property type="entry name" value="Peptidase_M20_dimer"/>
</dbReference>
<keyword evidence="6" id="KW-0862">Zinc</keyword>
<evidence type="ECO:0000256" key="1">
    <source>
        <dbReference type="ARBA" id="ARBA00001941"/>
    </source>
</evidence>
<comment type="caution">
    <text evidence="9">The sequence shown here is derived from an EMBL/GenBank/DDBJ whole genome shotgun (WGS) entry which is preliminary data.</text>
</comment>
<organism evidence="9 10">
    <name type="scientific">Cohnella boryungensis</name>
    <dbReference type="NCBI Taxonomy" id="768479"/>
    <lineage>
        <taxon>Bacteria</taxon>
        <taxon>Bacillati</taxon>
        <taxon>Bacillota</taxon>
        <taxon>Bacilli</taxon>
        <taxon>Bacillales</taxon>
        <taxon>Paenibacillaceae</taxon>
        <taxon>Cohnella</taxon>
    </lineage>
</organism>
<comment type="cofactor">
    <cofactor evidence="1">
        <name>Co(2+)</name>
        <dbReference type="ChEBI" id="CHEBI:48828"/>
    </cofactor>
</comment>
<dbReference type="Gene3D" id="3.40.630.10">
    <property type="entry name" value="Zn peptidases"/>
    <property type="match status" value="2"/>
</dbReference>
<dbReference type="Pfam" id="PF01546">
    <property type="entry name" value="Peptidase_M20"/>
    <property type="match status" value="1"/>
</dbReference>
<evidence type="ECO:0000259" key="8">
    <source>
        <dbReference type="Pfam" id="PF07687"/>
    </source>
</evidence>
<sequence>MNETVHSATPSSSSATERETVLRLLQDSIRPERTLEILGDLIRFKSVNPGGVEGEAAAYIARVMEVAGCSVELQEIEPGRPNVLARLKGTGGGRAVILNTHMDVVPAGVGWSEDPFEMVVKGDRAYGRGVMDAKGSLAAMMAAIEAVASTGIKLPGDIVLAAVIDEEAASIGARRLPEGLTGDLAVVGEATNGQIAIAHRGSVRPVLVAEGVSAHSSTPHLGVNAVMLMARALVALDDFAEKALPGRLHPLTGQSTLSVTVMKGGIKESMIPDRCEALIDRRLIPGEDEAAALREIEQLIAGVPELDGRVRIDRLVPTTGVASETAPDHPMVSLASRAIEEAYGRPPELVGLTANCDMTHFVARGIPSIIYGPGDFSVAHTADEWVPLSELEKATRVYATISLDVASS</sequence>
<keyword evidence="5" id="KW-0378">Hydrolase</keyword>
<evidence type="ECO:0000256" key="2">
    <source>
        <dbReference type="ARBA" id="ARBA00001947"/>
    </source>
</evidence>
<dbReference type="NCBIfam" id="TIGR01910">
    <property type="entry name" value="DapE-ArgE"/>
    <property type="match status" value="1"/>
</dbReference>
<dbReference type="EMBL" id="JBHSED010000065">
    <property type="protein sequence ID" value="MFC4306578.1"/>
    <property type="molecule type" value="Genomic_DNA"/>
</dbReference>
<dbReference type="PANTHER" id="PTHR43808">
    <property type="entry name" value="ACETYLORNITHINE DEACETYLASE"/>
    <property type="match status" value="1"/>
</dbReference>
<evidence type="ECO:0000313" key="9">
    <source>
        <dbReference type="EMBL" id="MFC4306578.1"/>
    </source>
</evidence>
<dbReference type="InterPro" id="IPR036264">
    <property type="entry name" value="Bact_exopeptidase_dim_dom"/>
</dbReference>
<evidence type="ECO:0000256" key="7">
    <source>
        <dbReference type="ARBA" id="ARBA00023285"/>
    </source>
</evidence>
<keyword evidence="10" id="KW-1185">Reference proteome</keyword>
<dbReference type="Proteomes" id="UP001595755">
    <property type="component" value="Unassembled WGS sequence"/>
</dbReference>
<dbReference type="CDD" id="cd08659">
    <property type="entry name" value="M20_ArgE_DapE-like"/>
    <property type="match status" value="1"/>
</dbReference>
<dbReference type="InterPro" id="IPR002933">
    <property type="entry name" value="Peptidase_M20"/>
</dbReference>
<dbReference type="RefSeq" id="WP_204602459.1">
    <property type="nucleotide sequence ID" value="NZ_JBHSED010000065.1"/>
</dbReference>
<evidence type="ECO:0000313" key="10">
    <source>
        <dbReference type="Proteomes" id="UP001595755"/>
    </source>
</evidence>
<proteinExistence type="inferred from homology"/>
<dbReference type="Pfam" id="PF07687">
    <property type="entry name" value="M20_dimer"/>
    <property type="match status" value="1"/>
</dbReference>
<dbReference type="SUPFAM" id="SSF55031">
    <property type="entry name" value="Bacterial exopeptidase dimerisation domain"/>
    <property type="match status" value="1"/>
</dbReference>
<evidence type="ECO:0000256" key="3">
    <source>
        <dbReference type="ARBA" id="ARBA00006247"/>
    </source>
</evidence>
<comment type="cofactor">
    <cofactor evidence="2">
        <name>Zn(2+)</name>
        <dbReference type="ChEBI" id="CHEBI:29105"/>
    </cofactor>
</comment>
<name>A0ABV8SIX6_9BACL</name>
<feature type="domain" description="Peptidase M20 dimerisation" evidence="8">
    <location>
        <begin position="197"/>
        <end position="301"/>
    </location>
</feature>